<organism evidence="11 12">
    <name type="scientific">Xylaria bambusicola</name>
    <dbReference type="NCBI Taxonomy" id="326684"/>
    <lineage>
        <taxon>Eukaryota</taxon>
        <taxon>Fungi</taxon>
        <taxon>Dikarya</taxon>
        <taxon>Ascomycota</taxon>
        <taxon>Pezizomycotina</taxon>
        <taxon>Sordariomycetes</taxon>
        <taxon>Xylariomycetidae</taxon>
        <taxon>Xylariales</taxon>
        <taxon>Xylariaceae</taxon>
        <taxon>Xylaria</taxon>
    </lineage>
</organism>
<proteinExistence type="predicted"/>
<dbReference type="PROSITE" id="PS50157">
    <property type="entry name" value="ZINC_FINGER_C2H2_2"/>
    <property type="match status" value="2"/>
</dbReference>
<dbReference type="PANTHER" id="PTHR47660">
    <property type="entry name" value="TRANSCRIPTION FACTOR WITH C2H2 AND ZN(2)-CYS(6) DNA BINDING DOMAIN (EUROFUNG)-RELATED-RELATED"/>
    <property type="match status" value="1"/>
</dbReference>
<evidence type="ECO:0000256" key="8">
    <source>
        <dbReference type="PROSITE-ProRule" id="PRU00042"/>
    </source>
</evidence>
<evidence type="ECO:0000256" key="1">
    <source>
        <dbReference type="ARBA" id="ARBA00022723"/>
    </source>
</evidence>
<feature type="domain" description="C2H2-type" evidence="10">
    <location>
        <begin position="30"/>
        <end position="57"/>
    </location>
</feature>
<keyword evidence="4" id="KW-0862">Zinc</keyword>
<accession>A0AAN7UGK9</accession>
<name>A0AAN7UGK9_9PEZI</name>
<dbReference type="GO" id="GO:0000981">
    <property type="term" value="F:DNA-binding transcription factor activity, RNA polymerase II-specific"/>
    <property type="evidence" value="ECO:0007669"/>
    <property type="project" value="InterPro"/>
</dbReference>
<dbReference type="Gene3D" id="3.30.160.60">
    <property type="entry name" value="Classic Zinc Finger"/>
    <property type="match status" value="1"/>
</dbReference>
<feature type="domain" description="Zn(2)-C6 fungal-type" evidence="9">
    <location>
        <begin position="95"/>
        <end position="124"/>
    </location>
</feature>
<dbReference type="Proteomes" id="UP001305414">
    <property type="component" value="Unassembled WGS sequence"/>
</dbReference>
<evidence type="ECO:0000256" key="3">
    <source>
        <dbReference type="ARBA" id="ARBA00022771"/>
    </source>
</evidence>
<dbReference type="FunFam" id="3.30.160.60:FF:000100">
    <property type="entry name" value="Zinc finger 45-like"/>
    <property type="match status" value="1"/>
</dbReference>
<protein>
    <submittedName>
        <fullName evidence="11">Uncharacterized protein</fullName>
    </submittedName>
</protein>
<comment type="caution">
    <text evidence="11">The sequence shown here is derived from an EMBL/GenBank/DDBJ whole genome shotgun (WGS) entry which is preliminary data.</text>
</comment>
<sequence>MLEHDISLGGEEERVATGISAAQDHSQKKYKCPQCPSSFKRPENLKRHQRGHDETRRFMCQVCDKSFARSDILGRHVSTHMPLERSNDNPHRRRACHECARARERCSRGEPCRRCTVKALLCLYPEEHQFKAMMSSDSNPSTSESGHYNGTVGVGWFRPQSPPLGALYTPGYTLLQDVESPEWPIESSPGLSRGPSAFSALPYKEAHPYQPDRHSTGLPPSFRYDALSLGDERTALWSPGNTSMGDMRFGTGAPQLAGTMGIYDQATNMSADPTSASSPMSFHQPTLSPEPQDYFHDPSLDGRHFNSGFYPQYTHDASQAASLNYWSSSKSHEHHYVDFQTPDIDYDHRETYFQSGA</sequence>
<evidence type="ECO:0000313" key="11">
    <source>
        <dbReference type="EMBL" id="KAK5628783.1"/>
    </source>
</evidence>
<keyword evidence="12" id="KW-1185">Reference proteome</keyword>
<dbReference type="PROSITE" id="PS00028">
    <property type="entry name" value="ZINC_FINGER_C2H2_1"/>
    <property type="match status" value="2"/>
</dbReference>
<evidence type="ECO:0000259" key="9">
    <source>
        <dbReference type="PROSITE" id="PS50048"/>
    </source>
</evidence>
<dbReference type="InterPro" id="IPR013087">
    <property type="entry name" value="Znf_C2H2_type"/>
</dbReference>
<dbReference type="EMBL" id="JAWHQM010000009">
    <property type="protein sequence ID" value="KAK5628783.1"/>
    <property type="molecule type" value="Genomic_DNA"/>
</dbReference>
<feature type="domain" description="C2H2-type" evidence="10">
    <location>
        <begin position="58"/>
        <end position="85"/>
    </location>
</feature>
<evidence type="ECO:0000256" key="4">
    <source>
        <dbReference type="ARBA" id="ARBA00022833"/>
    </source>
</evidence>
<keyword evidence="5" id="KW-0805">Transcription regulation</keyword>
<dbReference type="InterPro" id="IPR036236">
    <property type="entry name" value="Znf_C2H2_sf"/>
</dbReference>
<evidence type="ECO:0000256" key="6">
    <source>
        <dbReference type="ARBA" id="ARBA00023163"/>
    </source>
</evidence>
<keyword evidence="1" id="KW-0479">Metal-binding</keyword>
<reference evidence="11 12" key="1">
    <citation type="submission" date="2023-10" db="EMBL/GenBank/DDBJ databases">
        <title>Draft genome sequence of Xylaria bambusicola isolate GMP-LS, the root and basal stem rot pathogen of sugarcane in Indonesia.</title>
        <authorList>
            <person name="Selvaraj P."/>
            <person name="Muralishankar V."/>
            <person name="Muruganantham S."/>
            <person name="Sp S."/>
            <person name="Haryani S."/>
            <person name="Lau K.J.X."/>
            <person name="Naqvi N.I."/>
        </authorList>
    </citation>
    <scope>NUCLEOTIDE SEQUENCE [LARGE SCALE GENOMIC DNA]</scope>
    <source>
        <strain evidence="11">GMP-LS</strain>
    </source>
</reference>
<dbReference type="SMART" id="SM00355">
    <property type="entry name" value="ZnF_C2H2"/>
    <property type="match status" value="2"/>
</dbReference>
<dbReference type="InterPro" id="IPR036864">
    <property type="entry name" value="Zn2-C6_fun-type_DNA-bd_sf"/>
</dbReference>
<dbReference type="SUPFAM" id="SSF57667">
    <property type="entry name" value="beta-beta-alpha zinc fingers"/>
    <property type="match status" value="1"/>
</dbReference>
<dbReference type="InterPro" id="IPR001138">
    <property type="entry name" value="Zn2Cys6_DnaBD"/>
</dbReference>
<evidence type="ECO:0000259" key="10">
    <source>
        <dbReference type="PROSITE" id="PS50157"/>
    </source>
</evidence>
<evidence type="ECO:0000313" key="12">
    <source>
        <dbReference type="Proteomes" id="UP001305414"/>
    </source>
</evidence>
<dbReference type="PROSITE" id="PS50048">
    <property type="entry name" value="ZN2_CY6_FUNGAL_2"/>
    <property type="match status" value="1"/>
</dbReference>
<dbReference type="SUPFAM" id="SSF57701">
    <property type="entry name" value="Zn2/Cys6 DNA-binding domain"/>
    <property type="match status" value="1"/>
</dbReference>
<dbReference type="AlphaFoldDB" id="A0AAN7UGK9"/>
<keyword evidence="6" id="KW-0804">Transcription</keyword>
<evidence type="ECO:0000256" key="5">
    <source>
        <dbReference type="ARBA" id="ARBA00023015"/>
    </source>
</evidence>
<evidence type="ECO:0000256" key="2">
    <source>
        <dbReference type="ARBA" id="ARBA00022737"/>
    </source>
</evidence>
<dbReference type="Pfam" id="PF00096">
    <property type="entry name" value="zf-C2H2"/>
    <property type="match status" value="2"/>
</dbReference>
<dbReference type="CDD" id="cd00067">
    <property type="entry name" value="GAL4"/>
    <property type="match status" value="1"/>
</dbReference>
<dbReference type="GO" id="GO:0008270">
    <property type="term" value="F:zinc ion binding"/>
    <property type="evidence" value="ECO:0007669"/>
    <property type="project" value="UniProtKB-KW"/>
</dbReference>
<dbReference type="PANTHER" id="PTHR47660:SF2">
    <property type="entry name" value="TRANSCRIPTION FACTOR WITH C2H2 AND ZN(2)-CYS(6) DNA BINDING DOMAIN (EUROFUNG)"/>
    <property type="match status" value="1"/>
</dbReference>
<evidence type="ECO:0000256" key="7">
    <source>
        <dbReference type="ARBA" id="ARBA00023242"/>
    </source>
</evidence>
<dbReference type="PROSITE" id="PS00463">
    <property type="entry name" value="ZN2_CY6_FUNGAL_1"/>
    <property type="match status" value="1"/>
</dbReference>
<keyword evidence="7" id="KW-0539">Nucleus</keyword>
<keyword evidence="3 8" id="KW-0863">Zinc-finger</keyword>
<keyword evidence="2" id="KW-0677">Repeat</keyword>
<gene>
    <name evidence="11" type="ORF">RRF57_004498</name>
</gene>